<dbReference type="InterPro" id="IPR046373">
    <property type="entry name" value="Acyl-CoA_Oxase/DH_mid-dom_sf"/>
</dbReference>
<organism evidence="8 9">
    <name type="scientific">Alistipes indistinctus YIT 12060</name>
    <dbReference type="NCBI Taxonomy" id="742725"/>
    <lineage>
        <taxon>Bacteria</taxon>
        <taxon>Pseudomonadati</taxon>
        <taxon>Bacteroidota</taxon>
        <taxon>Bacteroidia</taxon>
        <taxon>Bacteroidales</taxon>
        <taxon>Rikenellaceae</taxon>
        <taxon>Alistipes</taxon>
    </lineage>
</organism>
<accession>G5H851</accession>
<dbReference type="Gene3D" id="1.20.140.10">
    <property type="entry name" value="Butyryl-CoA Dehydrogenase, subunit A, domain 3"/>
    <property type="match status" value="1"/>
</dbReference>
<keyword evidence="9" id="KW-1185">Reference proteome</keyword>
<evidence type="ECO:0000259" key="4">
    <source>
        <dbReference type="Pfam" id="PF02770"/>
    </source>
</evidence>
<dbReference type="PATRIC" id="fig|742725.3.peg.1173"/>
<dbReference type="AlphaFoldDB" id="G5H851"/>
<evidence type="ECO:0000313" key="9">
    <source>
        <dbReference type="Proteomes" id="UP000006008"/>
    </source>
</evidence>
<evidence type="ECO:0008006" key="10">
    <source>
        <dbReference type="Google" id="ProtNLM"/>
    </source>
</evidence>
<evidence type="ECO:0000256" key="1">
    <source>
        <dbReference type="ARBA" id="ARBA00001974"/>
    </source>
</evidence>
<feature type="domain" description="Acyl-CoA dehydrogenase C-terminal" evidence="7">
    <location>
        <begin position="452"/>
        <end position="560"/>
    </location>
</feature>
<dbReference type="Gene3D" id="1.20.120.470">
    <property type="entry name" value="Acyl-CoA dehydrogenase, C-terminal domain"/>
    <property type="match status" value="1"/>
</dbReference>
<dbReference type="InterPro" id="IPR036250">
    <property type="entry name" value="AcylCo_DH-like_C"/>
</dbReference>
<dbReference type="InterPro" id="IPR036797">
    <property type="entry name" value="Acyl-CoA_dehydrogenase_C_sf"/>
</dbReference>
<dbReference type="InterPro" id="IPR037069">
    <property type="entry name" value="AcylCoA_DH/ox_N_sf"/>
</dbReference>
<dbReference type="InterPro" id="IPR020964">
    <property type="entry name" value="Acyl-CoA_dehydrogenase_C"/>
</dbReference>
<protein>
    <recommendedName>
        <fullName evidence="10">Acyl-CoA dehydrogenase</fullName>
    </recommendedName>
</protein>
<dbReference type="HOGENOM" id="CLU_018204_12_2_10"/>
<dbReference type="Proteomes" id="UP000006008">
    <property type="component" value="Unassembled WGS sequence"/>
</dbReference>
<keyword evidence="3" id="KW-0560">Oxidoreductase</keyword>
<sequence>MANFFLDNKDLQFHLNHPLMKKIVELRERGYADKGKYDYAPVDFEDAMDSYRRVMEICGEICGDVLAPNAEGVDHDGPRVVDDHVVYAPGTAQNIEALNQAGLFGMTIPRQYGGLNFPLPLFAMANEMVARADAGFENIWGLQDCAETLNEFASEEIKARYLPRVCAGETCAMDLTEPDAGSDLQAVMLKAHWDEEKQTWLLNGVKRFITNGDGHISLVLARSEEGTSDARGLSMFVYDRAHMAVKVRRIENKLGIKGSPTCELVFTNAPAELVGDRKMGLIKYVMSLMNAARLGIGAQSTGLSEAAYREALKYAHERQQFGKPIIEFPAIFEILSVMKAKLYASRAMLYETTRFVSIYKEYTHISKERKLEPEERAEMKEYTRLADAFTPLLKLMSSEYCNQLAYDAIQIFGGSGYMKDYPIERIYRDARITNIYEGTSQLQVVAAIRHVTTGTYLAKMKEYETLDYAPELENTYKKLVSMREQYEKAVEKVTATGDNEVIDFHARRMVEMAGHIILSHLLLQQASIDEEYRNSAEIYAKYGEAQNAAAATYIGCCCVDDIGLYKAVQDEH</sequence>
<comment type="caution">
    <text evidence="8">The sequence shown here is derived from an EMBL/GenBank/DDBJ whole genome shotgun (WGS) entry which is preliminary data.</text>
</comment>
<dbReference type="InterPro" id="IPR052166">
    <property type="entry name" value="Diverse_Acyl-CoA_DH"/>
</dbReference>
<evidence type="ECO:0000259" key="5">
    <source>
        <dbReference type="Pfam" id="PF02771"/>
    </source>
</evidence>
<feature type="domain" description="Acyl-CoA oxidase/dehydrogenase middle" evidence="4">
    <location>
        <begin position="172"/>
        <end position="268"/>
    </location>
</feature>
<dbReference type="PROSITE" id="PS00073">
    <property type="entry name" value="ACYL_COA_DH_2"/>
    <property type="match status" value="1"/>
</dbReference>
<dbReference type="InterPro" id="IPR013786">
    <property type="entry name" value="AcylCoA_DH/ox_N"/>
</dbReference>
<dbReference type="InterPro" id="IPR006089">
    <property type="entry name" value="Acyl-CoA_DH_CS"/>
</dbReference>
<dbReference type="PANTHER" id="PTHR42803">
    <property type="entry name" value="ACYL-COA DEHYDROGENASE"/>
    <property type="match status" value="1"/>
</dbReference>
<name>G5H851_9BACT</name>
<dbReference type="GO" id="GO:0003995">
    <property type="term" value="F:acyl-CoA dehydrogenase activity"/>
    <property type="evidence" value="ECO:0007669"/>
    <property type="project" value="InterPro"/>
</dbReference>
<keyword evidence="2" id="KW-0285">Flavoprotein</keyword>
<dbReference type="InterPro" id="IPR013107">
    <property type="entry name" value="Acyl-CoA_DH_C"/>
</dbReference>
<dbReference type="Pfam" id="PF08028">
    <property type="entry name" value="Acyl-CoA_dh_2"/>
    <property type="match status" value="1"/>
</dbReference>
<dbReference type="PANTHER" id="PTHR42803:SF1">
    <property type="entry name" value="BROAD-SPECIFICITY LINEAR ACYL-COA DEHYDROGENASE FADE5"/>
    <property type="match status" value="1"/>
</dbReference>
<evidence type="ECO:0000259" key="7">
    <source>
        <dbReference type="Pfam" id="PF12186"/>
    </source>
</evidence>
<dbReference type="Gene3D" id="1.10.540.10">
    <property type="entry name" value="Acyl-CoA dehydrogenase/oxidase, N-terminal domain"/>
    <property type="match status" value="1"/>
</dbReference>
<dbReference type="GeneID" id="92815864"/>
<dbReference type="SUPFAM" id="SSF56645">
    <property type="entry name" value="Acyl-CoA dehydrogenase NM domain-like"/>
    <property type="match status" value="1"/>
</dbReference>
<evidence type="ECO:0000259" key="6">
    <source>
        <dbReference type="Pfam" id="PF08028"/>
    </source>
</evidence>
<evidence type="ECO:0000256" key="3">
    <source>
        <dbReference type="ARBA" id="ARBA00023002"/>
    </source>
</evidence>
<dbReference type="Pfam" id="PF02770">
    <property type="entry name" value="Acyl-CoA_dh_M"/>
    <property type="match status" value="1"/>
</dbReference>
<dbReference type="SUPFAM" id="SSF158494">
    <property type="entry name" value="PG0775 C-terminal domain-like"/>
    <property type="match status" value="1"/>
</dbReference>
<dbReference type="SUPFAM" id="SSF47203">
    <property type="entry name" value="Acyl-CoA dehydrogenase C-terminal domain-like"/>
    <property type="match status" value="1"/>
</dbReference>
<dbReference type="eggNOG" id="COG1960">
    <property type="taxonomic scope" value="Bacteria"/>
</dbReference>
<evidence type="ECO:0000256" key="2">
    <source>
        <dbReference type="ARBA" id="ARBA00022630"/>
    </source>
</evidence>
<comment type="cofactor">
    <cofactor evidence="1">
        <name>FAD</name>
        <dbReference type="ChEBI" id="CHEBI:57692"/>
    </cofactor>
</comment>
<dbReference type="Pfam" id="PF02771">
    <property type="entry name" value="Acyl-CoA_dh_N"/>
    <property type="match status" value="1"/>
</dbReference>
<dbReference type="InterPro" id="IPR009100">
    <property type="entry name" value="AcylCoA_DH/oxidase_NM_dom_sf"/>
</dbReference>
<gene>
    <name evidence="8" type="ORF">HMPREF9450_01111</name>
</gene>
<dbReference type="EMBL" id="ADLD01000011">
    <property type="protein sequence ID" value="EHB92246.1"/>
    <property type="molecule type" value="Genomic_DNA"/>
</dbReference>
<dbReference type="InterPro" id="IPR006091">
    <property type="entry name" value="Acyl-CoA_Oxase/DH_mid-dom"/>
</dbReference>
<proteinExistence type="predicted"/>
<evidence type="ECO:0000313" key="8">
    <source>
        <dbReference type="EMBL" id="EHB92246.1"/>
    </source>
</evidence>
<dbReference type="Pfam" id="PF12186">
    <property type="entry name" value="AcylCoA_dehyd_C"/>
    <property type="match status" value="1"/>
</dbReference>
<feature type="domain" description="Acyl-CoA dehydrogenase C-terminal" evidence="6">
    <location>
        <begin position="294"/>
        <end position="440"/>
    </location>
</feature>
<dbReference type="STRING" id="742725.HMPREF9450_01111"/>
<dbReference type="OrthoDB" id="9802867at2"/>
<dbReference type="RefSeq" id="WP_009133917.1">
    <property type="nucleotide sequence ID" value="NZ_CP102250.1"/>
</dbReference>
<reference evidence="8 9" key="1">
    <citation type="submission" date="2011-08" db="EMBL/GenBank/DDBJ databases">
        <title>The Genome Sequence of Alistipes indistinctus YIT 12060.</title>
        <authorList>
            <consortium name="The Broad Institute Genome Sequencing Platform"/>
            <person name="Earl A."/>
            <person name="Ward D."/>
            <person name="Feldgarden M."/>
            <person name="Gevers D."/>
            <person name="Morotomi M."/>
            <person name="Young S.K."/>
            <person name="Zeng Q."/>
            <person name="Gargeya S."/>
            <person name="Fitzgerald M."/>
            <person name="Haas B."/>
            <person name="Abouelleil A."/>
            <person name="Alvarado L."/>
            <person name="Arachchi H.M."/>
            <person name="Berlin A."/>
            <person name="Brown A."/>
            <person name="Chapman S.B."/>
            <person name="Chen Z."/>
            <person name="Dunbar C."/>
            <person name="Freedman E."/>
            <person name="Gearin G."/>
            <person name="Gellesch M."/>
            <person name="Goldberg J."/>
            <person name="Griggs A."/>
            <person name="Gujja S."/>
            <person name="Heiman D."/>
            <person name="Howarth C."/>
            <person name="Larson L."/>
            <person name="Lui A."/>
            <person name="MacDonald P.J.P."/>
            <person name="Montmayeur A."/>
            <person name="Murphy C."/>
            <person name="Neiman D."/>
            <person name="Pearson M."/>
            <person name="Priest M."/>
            <person name="Roberts A."/>
            <person name="Saif S."/>
            <person name="Shea T."/>
            <person name="Shenoy N."/>
            <person name="Sisk P."/>
            <person name="Stolte C."/>
            <person name="Sykes S."/>
            <person name="Wortman J."/>
            <person name="Nusbaum C."/>
            <person name="Birren B."/>
        </authorList>
    </citation>
    <scope>NUCLEOTIDE SEQUENCE [LARGE SCALE GENOMIC DNA]</scope>
    <source>
        <strain evidence="8 9">YIT 12060</strain>
    </source>
</reference>
<dbReference type="Gene3D" id="2.40.110.10">
    <property type="entry name" value="Butyryl-CoA Dehydrogenase, subunit A, domain 2"/>
    <property type="match status" value="1"/>
</dbReference>
<dbReference type="GO" id="GO:0050660">
    <property type="term" value="F:flavin adenine dinucleotide binding"/>
    <property type="evidence" value="ECO:0007669"/>
    <property type="project" value="InterPro"/>
</dbReference>
<feature type="domain" description="Acyl-CoA dehydrogenase/oxidase N-terminal" evidence="5">
    <location>
        <begin position="61"/>
        <end position="169"/>
    </location>
</feature>